<accession>A0A3B0WEH7</accession>
<protein>
    <recommendedName>
        <fullName evidence="4">Organic solvent tolerance-like N-terminal domain-containing protein</fullName>
    </recommendedName>
</protein>
<reference evidence="5" key="1">
    <citation type="submission" date="2018-06" db="EMBL/GenBank/DDBJ databases">
        <authorList>
            <person name="Zhirakovskaya E."/>
        </authorList>
    </citation>
    <scope>NUCLEOTIDE SEQUENCE</scope>
</reference>
<dbReference type="Pfam" id="PF03968">
    <property type="entry name" value="LptD_N"/>
    <property type="match status" value="1"/>
</dbReference>
<feature type="domain" description="Organic solvent tolerance-like N-terminal" evidence="4">
    <location>
        <begin position="36"/>
        <end position="143"/>
    </location>
</feature>
<dbReference type="EMBL" id="UOFD01000018">
    <property type="protein sequence ID" value="VAW50830.1"/>
    <property type="molecule type" value="Genomic_DNA"/>
</dbReference>
<dbReference type="PANTHER" id="PTHR36504">
    <property type="entry name" value="LIPOPOLYSACCHARIDE EXPORT SYSTEM PROTEIN LPTA"/>
    <property type="match status" value="1"/>
</dbReference>
<dbReference type="GO" id="GO:0015920">
    <property type="term" value="P:lipopolysaccharide transport"/>
    <property type="evidence" value="ECO:0007669"/>
    <property type="project" value="InterPro"/>
</dbReference>
<sequence>MIKTLFFTLLTSLLFFVHTNSWADMSTDRAAEKIFIDADHMQLNIETGYSIYTGNVKITQGELKLTGDKVTVQQNDNEIKHITVIGKPAHYNHVTEAGEKIQAESERMVYIASENKLVLTINAKLKQPDHQVSSQKIVYDTEKKLVIAGDKNANNWSGLDADENSKQRVNITLTPKKQAATKNK</sequence>
<dbReference type="InterPro" id="IPR052037">
    <property type="entry name" value="LPS_export_LptA"/>
</dbReference>
<evidence type="ECO:0000256" key="3">
    <source>
        <dbReference type="ARBA" id="ARBA00022764"/>
    </source>
</evidence>
<dbReference type="GO" id="GO:0017089">
    <property type="term" value="F:glycolipid transfer activity"/>
    <property type="evidence" value="ECO:0007669"/>
    <property type="project" value="TreeGrafter"/>
</dbReference>
<evidence type="ECO:0000313" key="5">
    <source>
        <dbReference type="EMBL" id="VAW50830.1"/>
    </source>
</evidence>
<proteinExistence type="inferred from homology"/>
<dbReference type="Gene3D" id="2.60.450.10">
    <property type="entry name" value="Lipopolysaccharide (LPS) transport protein A like domain"/>
    <property type="match status" value="1"/>
</dbReference>
<keyword evidence="3" id="KW-0574">Periplasm</keyword>
<organism evidence="5">
    <name type="scientific">hydrothermal vent metagenome</name>
    <dbReference type="NCBI Taxonomy" id="652676"/>
    <lineage>
        <taxon>unclassified sequences</taxon>
        <taxon>metagenomes</taxon>
        <taxon>ecological metagenomes</taxon>
    </lineage>
</organism>
<dbReference type="GO" id="GO:0009279">
    <property type="term" value="C:cell outer membrane"/>
    <property type="evidence" value="ECO:0007669"/>
    <property type="project" value="TreeGrafter"/>
</dbReference>
<evidence type="ECO:0000256" key="1">
    <source>
        <dbReference type="ARBA" id="ARBA00022448"/>
    </source>
</evidence>
<dbReference type="AlphaFoldDB" id="A0A3B0WEH7"/>
<dbReference type="GO" id="GO:0001530">
    <property type="term" value="F:lipopolysaccharide binding"/>
    <property type="evidence" value="ECO:0007669"/>
    <property type="project" value="InterPro"/>
</dbReference>
<evidence type="ECO:0000256" key="2">
    <source>
        <dbReference type="ARBA" id="ARBA00022729"/>
    </source>
</evidence>
<dbReference type="NCBIfam" id="TIGR03002">
    <property type="entry name" value="outer_YhbN_LptA"/>
    <property type="match status" value="1"/>
</dbReference>
<dbReference type="PANTHER" id="PTHR36504:SF1">
    <property type="entry name" value="LIPOPOLYSACCHARIDE EXPORT SYSTEM PROTEIN LPTA"/>
    <property type="match status" value="1"/>
</dbReference>
<keyword evidence="1" id="KW-0813">Transport</keyword>
<dbReference type="InterPro" id="IPR005653">
    <property type="entry name" value="OstA-like_N"/>
</dbReference>
<gene>
    <name evidence="5" type="ORF">MNBD_GAMMA06-448</name>
</gene>
<dbReference type="InterPro" id="IPR014340">
    <property type="entry name" value="LptA"/>
</dbReference>
<keyword evidence="2" id="KW-0732">Signal</keyword>
<name>A0A3B0WEH7_9ZZZZ</name>
<dbReference type="HAMAP" id="MF_01914">
    <property type="entry name" value="LPS_assembly_LptA"/>
    <property type="match status" value="1"/>
</dbReference>
<evidence type="ECO:0000259" key="4">
    <source>
        <dbReference type="Pfam" id="PF03968"/>
    </source>
</evidence>
<dbReference type="GO" id="GO:0030288">
    <property type="term" value="C:outer membrane-bounded periplasmic space"/>
    <property type="evidence" value="ECO:0007669"/>
    <property type="project" value="TreeGrafter"/>
</dbReference>